<dbReference type="InterPro" id="IPR007788">
    <property type="entry name" value="QCT"/>
</dbReference>
<protein>
    <submittedName>
        <fullName evidence="1">Glutaminyl-peptide cyclotransferase</fullName>
    </submittedName>
</protein>
<reference evidence="1 2" key="1">
    <citation type="submission" date="2019-08" db="EMBL/GenBank/DDBJ databases">
        <title>Complete genome sequence of Terriglobus albidus strain ORNL.</title>
        <authorList>
            <person name="Podar M."/>
        </authorList>
    </citation>
    <scope>NUCLEOTIDE SEQUENCE [LARGE SCALE GENOMIC DNA]</scope>
    <source>
        <strain evidence="1 2">ORNL</strain>
    </source>
</reference>
<keyword evidence="1" id="KW-0808">Transferase</keyword>
<dbReference type="AlphaFoldDB" id="A0A5B9EFS5"/>
<dbReference type="GO" id="GO:0016603">
    <property type="term" value="F:glutaminyl-peptide cyclotransferase activity"/>
    <property type="evidence" value="ECO:0007669"/>
    <property type="project" value="InterPro"/>
</dbReference>
<accession>A0A5B9EFS5</accession>
<dbReference type="Pfam" id="PF05096">
    <property type="entry name" value="Glu_cyclase_2"/>
    <property type="match status" value="1"/>
</dbReference>
<dbReference type="EMBL" id="CP042806">
    <property type="protein sequence ID" value="QEE30932.1"/>
    <property type="molecule type" value="Genomic_DNA"/>
</dbReference>
<dbReference type="PANTHER" id="PTHR31270">
    <property type="entry name" value="GLUTAMINYL-PEPTIDE CYCLOTRANSFERASE"/>
    <property type="match status" value="1"/>
</dbReference>
<dbReference type="OrthoDB" id="9783700at2"/>
<dbReference type="PANTHER" id="PTHR31270:SF1">
    <property type="entry name" value="GLUTAMINYL-PEPTIDE CYCLOTRANSFERASE"/>
    <property type="match status" value="1"/>
</dbReference>
<evidence type="ECO:0000313" key="2">
    <source>
        <dbReference type="Proteomes" id="UP000321820"/>
    </source>
</evidence>
<dbReference type="SUPFAM" id="SSF50969">
    <property type="entry name" value="YVTN repeat-like/Quinoprotein amine dehydrogenase"/>
    <property type="match status" value="1"/>
</dbReference>
<name>A0A5B9EFS5_9BACT</name>
<proteinExistence type="predicted"/>
<dbReference type="Proteomes" id="UP000321820">
    <property type="component" value="Chromosome"/>
</dbReference>
<dbReference type="KEGG" id="talb:FTW19_24780"/>
<dbReference type="InterPro" id="IPR011044">
    <property type="entry name" value="Quino_amine_DH_bsu"/>
</dbReference>
<gene>
    <name evidence="1" type="ORF">FTW19_24780</name>
</gene>
<keyword evidence="2" id="KW-1185">Reference proteome</keyword>
<sequence>MSSQTIRSLLCFCIGLLWVLPLAAAPVVGYRIIATYPHATDNYTEGLFYRDGMFYEGTGREGDSRLVVTDPATGKVLQQTTTLPSQFFGEGIVDWGANLYQWTWQTHAGFVYDRFSLQPIRRFTYEGEGWGMTRSSQEIITSDGSAKLSFRDPITFKVRRTITVRDGGRPVTQLNELEFIKGAIYANVWHSDRIARISPATGRVLGWIDLTGILPADQRRDSESVLNGIAYDAKQNRIFVTGKNWPKIFEIQAVPRITTTGAKH</sequence>
<dbReference type="RefSeq" id="WP_147650226.1">
    <property type="nucleotide sequence ID" value="NZ_CP042806.1"/>
</dbReference>
<organism evidence="1 2">
    <name type="scientific">Terriglobus albidus</name>
    <dbReference type="NCBI Taxonomy" id="1592106"/>
    <lineage>
        <taxon>Bacteria</taxon>
        <taxon>Pseudomonadati</taxon>
        <taxon>Acidobacteriota</taxon>
        <taxon>Terriglobia</taxon>
        <taxon>Terriglobales</taxon>
        <taxon>Acidobacteriaceae</taxon>
        <taxon>Terriglobus</taxon>
    </lineage>
</organism>
<evidence type="ECO:0000313" key="1">
    <source>
        <dbReference type="EMBL" id="QEE30932.1"/>
    </source>
</evidence>